<name>A0AA37HZ66_XYLRU</name>
<dbReference type="InterPro" id="IPR033985">
    <property type="entry name" value="SusD-like_N"/>
</dbReference>
<evidence type="ECO:0000256" key="4">
    <source>
        <dbReference type="ARBA" id="ARBA00023136"/>
    </source>
</evidence>
<comment type="similarity">
    <text evidence="2">Belongs to the SusD family.</text>
</comment>
<feature type="signal peptide" evidence="6">
    <location>
        <begin position="1"/>
        <end position="22"/>
    </location>
</feature>
<evidence type="ECO:0000313" key="9">
    <source>
        <dbReference type="EMBL" id="GJG32565.1"/>
    </source>
</evidence>
<dbReference type="AlphaFoldDB" id="A0AA37HZ66"/>
<comment type="subcellular location">
    <subcellularLocation>
        <location evidence="1">Cell outer membrane</location>
    </subcellularLocation>
</comment>
<dbReference type="Pfam" id="PF14322">
    <property type="entry name" value="SusD-like_3"/>
    <property type="match status" value="1"/>
</dbReference>
<proteinExistence type="inferred from homology"/>
<keyword evidence="3 6" id="KW-0732">Signal</keyword>
<dbReference type="EMBL" id="BPTT01000001">
    <property type="protein sequence ID" value="GJG32565.1"/>
    <property type="molecule type" value="Genomic_DNA"/>
</dbReference>
<dbReference type="SUPFAM" id="SSF48452">
    <property type="entry name" value="TPR-like"/>
    <property type="match status" value="1"/>
</dbReference>
<protein>
    <submittedName>
        <fullName evidence="9">Membrane protein</fullName>
    </submittedName>
</protein>
<evidence type="ECO:0000313" key="10">
    <source>
        <dbReference type="Proteomes" id="UP000887097"/>
    </source>
</evidence>
<feature type="domain" description="SusD-like N-terminal" evidence="8">
    <location>
        <begin position="24"/>
        <end position="236"/>
    </location>
</feature>
<evidence type="ECO:0000259" key="8">
    <source>
        <dbReference type="Pfam" id="PF14322"/>
    </source>
</evidence>
<evidence type="ECO:0000256" key="3">
    <source>
        <dbReference type="ARBA" id="ARBA00022729"/>
    </source>
</evidence>
<sequence length="518" mass="59262">MNSFMKKYIYIGIATLALSACSKDFLDTAPESEMGTPTVLSNTQNAEMALNGICKAMTTQYMSKQGCNGEGTILNWYGTFTGNDAQKSNNSGWQGVWNSTYHLRPTSDYTVYPWFYYYKLVSNANAIINNIDAAEGEENDKKFIKAQALTFRAYSFFRLAQLYTNRWSDHQGNTDGIVLRVDESLGEQAIATQAETYQQIYNDLDEAIALYQQSDRKREEFFQPGLDVAYAVYAKAALNREDWQNAAKYAALAREGHKLMTVEQYQDGFHTPNNEWIWGVYEDEQQNISYYSFFAYIGANSSASNCRTYPVAISKELIDQIPASDVRRSLYLVPTEEEYAECNAAGRSTGMLYNRAKAEYKDRLYFDQSGKLTSLVYAYMQFKFLVDFYPGGGSFPIIRAAEMLYTEAEADMHLGKETEAQQLLFDAVKQYDAAYAKSTKTGDDLMTEIKLYRRFDLFAEGNDWFDYKRWGQPIVRKNRKQGGSFYEGVFDITIQPEETNAWTWVIPQKETDYNGLVD</sequence>
<feature type="domain" description="RagB/SusD" evidence="7">
    <location>
        <begin position="376"/>
        <end position="514"/>
    </location>
</feature>
<keyword evidence="4" id="KW-0472">Membrane</keyword>
<dbReference type="InterPro" id="IPR011990">
    <property type="entry name" value="TPR-like_helical_dom_sf"/>
</dbReference>
<dbReference type="Pfam" id="PF07980">
    <property type="entry name" value="SusD_RagB"/>
    <property type="match status" value="1"/>
</dbReference>
<evidence type="ECO:0000259" key="7">
    <source>
        <dbReference type="Pfam" id="PF07980"/>
    </source>
</evidence>
<gene>
    <name evidence="9" type="ORF">PRMUPPPA20_06740</name>
</gene>
<reference evidence="9" key="1">
    <citation type="submission" date="2021-08" db="EMBL/GenBank/DDBJ databases">
        <title>Prevotella lacticifex sp. nov., isolated from rumen of cow.</title>
        <authorList>
            <person name="Shinkai T."/>
            <person name="Ikeyama N."/>
            <person name="Kumagai M."/>
            <person name="Ohmori H."/>
            <person name="Sakamoto M."/>
            <person name="Ohkuma M."/>
            <person name="Mitsumori M."/>
        </authorList>
    </citation>
    <scope>NUCLEOTIDE SEQUENCE</scope>
    <source>
        <strain evidence="9">JCM 8259</strain>
    </source>
</reference>
<accession>A0AA37HZ66</accession>
<dbReference type="GO" id="GO:0009279">
    <property type="term" value="C:cell outer membrane"/>
    <property type="evidence" value="ECO:0007669"/>
    <property type="project" value="UniProtKB-SubCell"/>
</dbReference>
<evidence type="ECO:0000256" key="5">
    <source>
        <dbReference type="ARBA" id="ARBA00023237"/>
    </source>
</evidence>
<comment type="caution">
    <text evidence="9">The sequence shown here is derived from an EMBL/GenBank/DDBJ whole genome shotgun (WGS) entry which is preliminary data.</text>
</comment>
<evidence type="ECO:0000256" key="6">
    <source>
        <dbReference type="SAM" id="SignalP"/>
    </source>
</evidence>
<feature type="chain" id="PRO_5041233035" evidence="6">
    <location>
        <begin position="23"/>
        <end position="518"/>
    </location>
</feature>
<dbReference type="Gene3D" id="1.25.40.390">
    <property type="match status" value="1"/>
</dbReference>
<keyword evidence="5" id="KW-0998">Cell outer membrane</keyword>
<dbReference type="PROSITE" id="PS51257">
    <property type="entry name" value="PROKAR_LIPOPROTEIN"/>
    <property type="match status" value="1"/>
</dbReference>
<dbReference type="InterPro" id="IPR012944">
    <property type="entry name" value="SusD_RagB_dom"/>
</dbReference>
<evidence type="ECO:0000256" key="1">
    <source>
        <dbReference type="ARBA" id="ARBA00004442"/>
    </source>
</evidence>
<evidence type="ECO:0000256" key="2">
    <source>
        <dbReference type="ARBA" id="ARBA00006275"/>
    </source>
</evidence>
<organism evidence="9 10">
    <name type="scientific">Xylanibacter ruminicola</name>
    <name type="common">Prevotella ruminicola</name>
    <dbReference type="NCBI Taxonomy" id="839"/>
    <lineage>
        <taxon>Bacteria</taxon>
        <taxon>Pseudomonadati</taxon>
        <taxon>Bacteroidota</taxon>
        <taxon>Bacteroidia</taxon>
        <taxon>Bacteroidales</taxon>
        <taxon>Prevotellaceae</taxon>
        <taxon>Xylanibacter</taxon>
    </lineage>
</organism>
<dbReference type="Proteomes" id="UP000887097">
    <property type="component" value="Unassembled WGS sequence"/>
</dbReference>